<gene>
    <name evidence="2" type="ORF">HEB94_005858</name>
</gene>
<dbReference type="InterPro" id="IPR011051">
    <property type="entry name" value="RmlC_Cupin_sf"/>
</dbReference>
<dbReference type="GO" id="GO:0051213">
    <property type="term" value="F:dioxygenase activity"/>
    <property type="evidence" value="ECO:0007669"/>
    <property type="project" value="UniProtKB-KW"/>
</dbReference>
<comment type="caution">
    <text evidence="2">The sequence shown here is derived from an EMBL/GenBank/DDBJ whole genome shotgun (WGS) entry which is preliminary data.</text>
</comment>
<dbReference type="InterPro" id="IPR053146">
    <property type="entry name" value="QDO-like"/>
</dbReference>
<evidence type="ECO:0000313" key="2">
    <source>
        <dbReference type="EMBL" id="MBE1609010.1"/>
    </source>
</evidence>
<proteinExistence type="predicted"/>
<organism evidence="2 3">
    <name type="scientific">Actinopolymorpha pittospori</name>
    <dbReference type="NCBI Taxonomy" id="648752"/>
    <lineage>
        <taxon>Bacteria</taxon>
        <taxon>Bacillati</taxon>
        <taxon>Actinomycetota</taxon>
        <taxon>Actinomycetes</taxon>
        <taxon>Propionibacteriales</taxon>
        <taxon>Actinopolymorphaceae</taxon>
        <taxon>Actinopolymorpha</taxon>
    </lineage>
</organism>
<dbReference type="AlphaFoldDB" id="A0A927N5R5"/>
<dbReference type="EMBL" id="JADBEM010000001">
    <property type="protein sequence ID" value="MBE1609010.1"/>
    <property type="molecule type" value="Genomic_DNA"/>
</dbReference>
<accession>A0A927N5R5</accession>
<dbReference type="PANTHER" id="PTHR36440">
    <property type="entry name" value="PUTATIVE (AFU_ORTHOLOGUE AFUA_8G07350)-RELATED"/>
    <property type="match status" value="1"/>
</dbReference>
<dbReference type="SUPFAM" id="SSF51182">
    <property type="entry name" value="RmlC-like cupins"/>
    <property type="match status" value="1"/>
</dbReference>
<sequence>MTVAAGAAAHRIHSNRRRSLVTLFDNVGHDDPRYTHRGGVYVPTGEGPARWFGADLYTMKLRANQTNGAIGFVEAWVPPGGGSVAHTHDKQSETFYLVSGELEFLDGDTTFAGHAGDIFFVPPNTRHRFVNTVLEPAKLLFFYTPAGGSEEVFLEHGDEPQRGVHQEPWGEERFNEAVMESFRRSGTVFLP</sequence>
<dbReference type="PANTHER" id="PTHR36440:SF1">
    <property type="entry name" value="PUTATIVE (AFU_ORTHOLOGUE AFUA_8G07350)-RELATED"/>
    <property type="match status" value="1"/>
</dbReference>
<keyword evidence="2" id="KW-0223">Dioxygenase</keyword>
<dbReference type="Proteomes" id="UP000638648">
    <property type="component" value="Unassembled WGS sequence"/>
</dbReference>
<evidence type="ECO:0000259" key="1">
    <source>
        <dbReference type="Pfam" id="PF07883"/>
    </source>
</evidence>
<dbReference type="Pfam" id="PF07883">
    <property type="entry name" value="Cupin_2"/>
    <property type="match status" value="1"/>
</dbReference>
<name>A0A927N5R5_9ACTN</name>
<dbReference type="InterPro" id="IPR013096">
    <property type="entry name" value="Cupin_2"/>
</dbReference>
<keyword evidence="2" id="KW-0560">Oxidoreductase</keyword>
<dbReference type="RefSeq" id="WP_192752669.1">
    <property type="nucleotide sequence ID" value="NZ_BAABJL010000273.1"/>
</dbReference>
<keyword evidence="3" id="KW-1185">Reference proteome</keyword>
<reference evidence="2" key="1">
    <citation type="submission" date="2020-10" db="EMBL/GenBank/DDBJ databases">
        <title>Sequencing the genomes of 1000 actinobacteria strains.</title>
        <authorList>
            <person name="Klenk H.-P."/>
        </authorList>
    </citation>
    <scope>NUCLEOTIDE SEQUENCE</scope>
    <source>
        <strain evidence="2">DSM 45354</strain>
    </source>
</reference>
<feature type="domain" description="Cupin type-2" evidence="1">
    <location>
        <begin position="77"/>
        <end position="142"/>
    </location>
</feature>
<dbReference type="InterPro" id="IPR014710">
    <property type="entry name" value="RmlC-like_jellyroll"/>
</dbReference>
<protein>
    <submittedName>
        <fullName evidence="2">Quercetin dioxygenase-like cupin family protein</fullName>
    </submittedName>
</protein>
<dbReference type="Gene3D" id="2.60.120.10">
    <property type="entry name" value="Jelly Rolls"/>
    <property type="match status" value="1"/>
</dbReference>
<evidence type="ECO:0000313" key="3">
    <source>
        <dbReference type="Proteomes" id="UP000638648"/>
    </source>
</evidence>